<feature type="compositionally biased region" description="Basic and acidic residues" evidence="1">
    <location>
        <begin position="226"/>
        <end position="235"/>
    </location>
</feature>
<feature type="region of interest" description="Disordered" evidence="1">
    <location>
        <begin position="508"/>
        <end position="575"/>
    </location>
</feature>
<feature type="compositionally biased region" description="Low complexity" evidence="1">
    <location>
        <begin position="516"/>
        <end position="528"/>
    </location>
</feature>
<feature type="compositionally biased region" description="Basic and acidic residues" evidence="1">
    <location>
        <begin position="328"/>
        <end position="344"/>
    </location>
</feature>
<feature type="compositionally biased region" description="Polar residues" evidence="1">
    <location>
        <begin position="439"/>
        <end position="448"/>
    </location>
</feature>
<evidence type="ECO:0000313" key="2">
    <source>
        <dbReference type="EMBL" id="CAE0410244.1"/>
    </source>
</evidence>
<sequence>MLKTMREDEIDRRLGFLKREYNRALPRVPLPKERHHPPTAENNSSPMAGRPYLKRNVIATSMSNHRLMRQMSALGMEDPVFGTTEDGPKHPSNIFDDMSMNDVPEDMRDMVSVASDPTADEGRGGLDVTAFRTCLGHVRSSSSPSIDFSMMELAIPAQSTQRSSFSQKGPSCLVEGDVESLSEKSLGFDKFQSEARFAEGPTALEQRVLPAAAKAMKPRQPLKQPMRQETEHVRTTDVSLRKANSKFTQESVSSFASHSRFPHQNNGGGSVASKTSKTTLSGLTEETPALSIAEKADRLVSPRNKKDRIRYNSSRKSPTKNAVAKITADARKHDAPRVPQRRDSTNPGGTMLDAYTQSLQEQYATAIPHHAGGTTDSEAPSIFHRGDSLYQPEEKGSSPQQDEEDEKEISLDQMVSAPSTGPSIFHRGDSLYQPEAKGTTPQQMLSTSETEDNEFSLNTKAIPMAVPTVGAPSIFHRGDSIYQPVKRAETSLDNNMIKKEKANLPNASTTLTEVQPSGAPAAPSASSGKTDEIPAKSRAMPSIANLFPGAGAAKRTRRRTPKAAVVDSTSAPEEVVSPLDCKTVIPTSQPPPRTFRTRTTTTACYSIAPATP</sequence>
<accession>A0A7S3P7B5</accession>
<feature type="compositionally biased region" description="Polar residues" evidence="1">
    <location>
        <begin position="311"/>
        <end position="320"/>
    </location>
</feature>
<feature type="region of interest" description="Disordered" evidence="1">
    <location>
        <begin position="215"/>
        <end position="275"/>
    </location>
</feature>
<feature type="region of interest" description="Disordered" evidence="1">
    <location>
        <begin position="293"/>
        <end position="456"/>
    </location>
</feature>
<reference evidence="2" key="1">
    <citation type="submission" date="2021-01" db="EMBL/GenBank/DDBJ databases">
        <authorList>
            <person name="Corre E."/>
            <person name="Pelletier E."/>
            <person name="Niang G."/>
            <person name="Scheremetjew M."/>
            <person name="Finn R."/>
            <person name="Kale V."/>
            <person name="Holt S."/>
            <person name="Cochrane G."/>
            <person name="Meng A."/>
            <person name="Brown T."/>
            <person name="Cohen L."/>
        </authorList>
    </citation>
    <scope>NUCLEOTIDE SEQUENCE</scope>
    <source>
        <strain evidence="2">CCMP127</strain>
    </source>
</reference>
<proteinExistence type="predicted"/>
<organism evidence="2">
    <name type="scientific">Amphora coffeiformis</name>
    <dbReference type="NCBI Taxonomy" id="265554"/>
    <lineage>
        <taxon>Eukaryota</taxon>
        <taxon>Sar</taxon>
        <taxon>Stramenopiles</taxon>
        <taxon>Ochrophyta</taxon>
        <taxon>Bacillariophyta</taxon>
        <taxon>Bacillariophyceae</taxon>
        <taxon>Bacillariophycidae</taxon>
        <taxon>Thalassiophysales</taxon>
        <taxon>Catenulaceae</taxon>
        <taxon>Amphora</taxon>
    </lineage>
</organism>
<feature type="compositionally biased region" description="Basic and acidic residues" evidence="1">
    <location>
        <begin position="384"/>
        <end position="396"/>
    </location>
</feature>
<dbReference type="AlphaFoldDB" id="A0A7S3P7B5"/>
<feature type="compositionally biased region" description="Polar residues" evidence="1">
    <location>
        <begin position="245"/>
        <end position="265"/>
    </location>
</feature>
<gene>
    <name evidence="2" type="ORF">ACOF00016_LOCUS7771</name>
</gene>
<protein>
    <submittedName>
        <fullName evidence="2">Uncharacterized protein</fullName>
    </submittedName>
</protein>
<dbReference type="EMBL" id="HBIM01009187">
    <property type="protein sequence ID" value="CAE0410244.1"/>
    <property type="molecule type" value="Transcribed_RNA"/>
</dbReference>
<feature type="region of interest" description="Disordered" evidence="1">
    <location>
        <begin position="27"/>
        <end position="51"/>
    </location>
</feature>
<evidence type="ECO:0000256" key="1">
    <source>
        <dbReference type="SAM" id="MobiDB-lite"/>
    </source>
</evidence>
<name>A0A7S3P7B5_9STRA</name>